<accession>A0A4C1Y243</accession>
<keyword evidence="3" id="KW-1185">Reference proteome</keyword>
<name>A0A4C1Y243_EUMVA</name>
<evidence type="ECO:0000313" key="2">
    <source>
        <dbReference type="EMBL" id="GBP69948.1"/>
    </source>
</evidence>
<dbReference type="EMBL" id="BGZK01001057">
    <property type="protein sequence ID" value="GBP69948.1"/>
    <property type="molecule type" value="Genomic_DNA"/>
</dbReference>
<organism evidence="2 3">
    <name type="scientific">Eumeta variegata</name>
    <name type="common">Bagworm moth</name>
    <name type="synonym">Eumeta japonica</name>
    <dbReference type="NCBI Taxonomy" id="151549"/>
    <lineage>
        <taxon>Eukaryota</taxon>
        <taxon>Metazoa</taxon>
        <taxon>Ecdysozoa</taxon>
        <taxon>Arthropoda</taxon>
        <taxon>Hexapoda</taxon>
        <taxon>Insecta</taxon>
        <taxon>Pterygota</taxon>
        <taxon>Neoptera</taxon>
        <taxon>Endopterygota</taxon>
        <taxon>Lepidoptera</taxon>
        <taxon>Glossata</taxon>
        <taxon>Ditrysia</taxon>
        <taxon>Tineoidea</taxon>
        <taxon>Psychidae</taxon>
        <taxon>Oiketicinae</taxon>
        <taxon>Eumeta</taxon>
    </lineage>
</organism>
<evidence type="ECO:0000256" key="1">
    <source>
        <dbReference type="SAM" id="MobiDB-lite"/>
    </source>
</evidence>
<sequence>MLVHDKQPSETLGSTKTSENPLRPAEAFEKVCEKRSRSEVVLHRDNVSAHFAKPQYITALRTSSITPDRHGMQSAHDCPMDATRYTWLREGCHCILVSDVIQLTVPASRYPGLEYP</sequence>
<evidence type="ECO:0000313" key="3">
    <source>
        <dbReference type="Proteomes" id="UP000299102"/>
    </source>
</evidence>
<dbReference type="AlphaFoldDB" id="A0A4C1Y243"/>
<protein>
    <submittedName>
        <fullName evidence="2">Uncharacterized protein</fullName>
    </submittedName>
</protein>
<reference evidence="2 3" key="1">
    <citation type="journal article" date="2019" name="Commun. Biol.">
        <title>The bagworm genome reveals a unique fibroin gene that provides high tensile strength.</title>
        <authorList>
            <person name="Kono N."/>
            <person name="Nakamura H."/>
            <person name="Ohtoshi R."/>
            <person name="Tomita M."/>
            <person name="Numata K."/>
            <person name="Arakawa K."/>
        </authorList>
    </citation>
    <scope>NUCLEOTIDE SEQUENCE [LARGE SCALE GENOMIC DNA]</scope>
</reference>
<comment type="caution">
    <text evidence="2">The sequence shown here is derived from an EMBL/GenBank/DDBJ whole genome shotgun (WGS) entry which is preliminary data.</text>
</comment>
<dbReference type="Proteomes" id="UP000299102">
    <property type="component" value="Unassembled WGS sequence"/>
</dbReference>
<proteinExistence type="predicted"/>
<gene>
    <name evidence="2" type="ORF">EVAR_85716_1</name>
</gene>
<feature type="region of interest" description="Disordered" evidence="1">
    <location>
        <begin position="1"/>
        <end position="24"/>
    </location>
</feature>
<feature type="compositionally biased region" description="Polar residues" evidence="1">
    <location>
        <begin position="9"/>
        <end position="20"/>
    </location>
</feature>